<dbReference type="EMBL" id="JACVFC010000001">
    <property type="protein sequence ID" value="MBC9931427.1"/>
    <property type="molecule type" value="Genomic_DNA"/>
</dbReference>
<keyword evidence="11" id="KW-1185">Reference proteome</keyword>
<feature type="transmembrane region" description="Helical" evidence="8">
    <location>
        <begin position="233"/>
        <end position="259"/>
    </location>
</feature>
<dbReference type="Gene3D" id="1.20.210.10">
    <property type="entry name" value="Cytochrome c oxidase-like, subunit I domain"/>
    <property type="match status" value="1"/>
</dbReference>
<feature type="transmembrane region" description="Helical" evidence="8">
    <location>
        <begin position="193"/>
        <end position="213"/>
    </location>
</feature>
<dbReference type="RefSeq" id="WP_188088453.1">
    <property type="nucleotide sequence ID" value="NZ_JACVFC010000001.1"/>
</dbReference>
<feature type="transmembrane region" description="Helical" evidence="8">
    <location>
        <begin position="394"/>
        <end position="416"/>
    </location>
</feature>
<keyword evidence="5 8" id="KW-0472">Membrane</keyword>
<feature type="transmembrane region" description="Helical" evidence="8">
    <location>
        <begin position="325"/>
        <end position="345"/>
    </location>
</feature>
<dbReference type="Pfam" id="PF00115">
    <property type="entry name" value="COX1"/>
    <property type="match status" value="1"/>
</dbReference>
<keyword evidence="4 8" id="KW-1133">Transmembrane helix</keyword>
<name>A0ABR7TLQ9_9BACT</name>
<keyword evidence="6" id="KW-0408">Iron</keyword>
<evidence type="ECO:0000256" key="1">
    <source>
        <dbReference type="ARBA" id="ARBA00004141"/>
    </source>
</evidence>
<keyword evidence="2 6" id="KW-0679">Respiratory chain</keyword>
<dbReference type="SUPFAM" id="SSF81442">
    <property type="entry name" value="Cytochrome c oxidase subunit I-like"/>
    <property type="match status" value="1"/>
</dbReference>
<sequence length="603" mass="67761">MSNEATLHSQQEVMHGAHDHHDHEHHHEDNFISKYVFSLDHKMIAKQFLITGIVWAIIGAFFSVVFRLQLGFPDATFPWLESILGHWAKGGRITPEAYYALVTMHGTILVFFVLTAGLSGTFSNLLIPLQVGARDMASPFMNCLSYWFFFLASLVMMASLFVQTGPASGGWTMYPPLSALGDASIGSKIGVDLWLISMALFVVSQLLGGLNYISTLLNMRTKGMSMTKMPLTIWSFFFTAVLGVLSFPVLLSGFILLLFDRHAGTSFYLSDIFIAGKALANEGGSAILYQHLFWFLGHPEVYIIILPAMGMVSEVLAVSSRKPIFGYLAMIGSLFAICILAFLVWAHHMFVTGLNPFLGAFFVLLTLLIAVPSAIKVFNWLTTIWKGNIRFTPASLFSIGFVSTFISGGLTGIWLGNSSIDIHLHDTYFVIAHFHIVMGVSAFFGMFAGIYHWFPKMYGRFMNNTIGYIHFWVTLIGAYLIFWPMHYEGMAGMPRRYFDYSSWTSFNQFGGLNQFISIVVILVFATQLLFVFNFFYSIFKGRKLTETNPWKATTLEWTTPINPGHGNWPGEIPEVHRWAYDYSKDGRDFIPQTEPIGPNESAH</sequence>
<feature type="transmembrane region" description="Helical" evidence="8">
    <location>
        <begin position="428"/>
        <end position="454"/>
    </location>
</feature>
<feature type="transmembrane region" description="Helical" evidence="8">
    <location>
        <begin position="466"/>
        <end position="485"/>
    </location>
</feature>
<keyword evidence="3 6" id="KW-0812">Transmembrane</keyword>
<evidence type="ECO:0000256" key="2">
    <source>
        <dbReference type="ARBA" id="ARBA00022660"/>
    </source>
</evidence>
<protein>
    <submittedName>
        <fullName evidence="10">Cbb3-type cytochrome c oxidase subunit I</fullName>
    </submittedName>
</protein>
<dbReference type="PANTHER" id="PTHR10422">
    <property type="entry name" value="CYTOCHROME C OXIDASE SUBUNIT 1"/>
    <property type="match status" value="1"/>
</dbReference>
<comment type="caution">
    <text evidence="10">The sequence shown here is derived from an EMBL/GenBank/DDBJ whole genome shotgun (WGS) entry which is preliminary data.</text>
</comment>
<feature type="region of interest" description="Disordered" evidence="7">
    <location>
        <begin position="1"/>
        <end position="24"/>
    </location>
</feature>
<comment type="similarity">
    <text evidence="6">Belongs to the heme-copper respiratory oxidase family.</text>
</comment>
<dbReference type="PROSITE" id="PS00077">
    <property type="entry name" value="COX1_CUB"/>
    <property type="match status" value="1"/>
</dbReference>
<dbReference type="InterPro" id="IPR023616">
    <property type="entry name" value="Cyt_c_oxase-like_su1_dom"/>
</dbReference>
<dbReference type="PRINTS" id="PR01165">
    <property type="entry name" value="CYCOXIDASEI"/>
</dbReference>
<evidence type="ECO:0000313" key="10">
    <source>
        <dbReference type="EMBL" id="MBC9931427.1"/>
    </source>
</evidence>
<dbReference type="InterPro" id="IPR000883">
    <property type="entry name" value="Cyt_C_Oxase_1"/>
</dbReference>
<comment type="subcellular location">
    <subcellularLocation>
        <location evidence="1">Membrane</location>
        <topology evidence="1">Multi-pass membrane protein</topology>
    </subcellularLocation>
</comment>
<feature type="transmembrane region" description="Helical" evidence="8">
    <location>
        <begin position="143"/>
        <end position="162"/>
    </location>
</feature>
<feature type="transmembrane region" description="Helical" evidence="8">
    <location>
        <begin position="515"/>
        <end position="536"/>
    </location>
</feature>
<feature type="domain" description="Cytochrome oxidase subunit I profile" evidence="9">
    <location>
        <begin position="31"/>
        <end position="594"/>
    </location>
</feature>
<evidence type="ECO:0000256" key="6">
    <source>
        <dbReference type="RuleBase" id="RU000370"/>
    </source>
</evidence>
<feature type="transmembrane region" description="Helical" evidence="8">
    <location>
        <begin position="301"/>
        <end position="318"/>
    </location>
</feature>
<feature type="compositionally biased region" description="Polar residues" evidence="7">
    <location>
        <begin position="1"/>
        <end position="12"/>
    </location>
</feature>
<feature type="transmembrane region" description="Helical" evidence="8">
    <location>
        <begin position="357"/>
        <end position="382"/>
    </location>
</feature>
<evidence type="ECO:0000259" key="9">
    <source>
        <dbReference type="PROSITE" id="PS50855"/>
    </source>
</evidence>
<accession>A0ABR7TLQ9</accession>
<organism evidence="10 11">
    <name type="scientific">Chitinophaga qingshengii</name>
    <dbReference type="NCBI Taxonomy" id="1569794"/>
    <lineage>
        <taxon>Bacteria</taxon>
        <taxon>Pseudomonadati</taxon>
        <taxon>Bacteroidota</taxon>
        <taxon>Chitinophagia</taxon>
        <taxon>Chitinophagales</taxon>
        <taxon>Chitinophagaceae</taxon>
        <taxon>Chitinophaga</taxon>
    </lineage>
</organism>
<dbReference type="InterPro" id="IPR023615">
    <property type="entry name" value="Cyt_c_Oxase_su1_BS"/>
</dbReference>
<dbReference type="PROSITE" id="PS50855">
    <property type="entry name" value="COX1"/>
    <property type="match status" value="1"/>
</dbReference>
<proteinExistence type="inferred from homology"/>
<dbReference type="InterPro" id="IPR036927">
    <property type="entry name" value="Cyt_c_oxase-like_su1_sf"/>
</dbReference>
<evidence type="ECO:0000256" key="7">
    <source>
        <dbReference type="SAM" id="MobiDB-lite"/>
    </source>
</evidence>
<evidence type="ECO:0000313" key="11">
    <source>
        <dbReference type="Proteomes" id="UP000659124"/>
    </source>
</evidence>
<feature type="compositionally biased region" description="Basic and acidic residues" evidence="7">
    <location>
        <begin position="15"/>
        <end position="24"/>
    </location>
</feature>
<feature type="transmembrane region" description="Helical" evidence="8">
    <location>
        <begin position="48"/>
        <end position="70"/>
    </location>
</feature>
<feature type="transmembrane region" description="Helical" evidence="8">
    <location>
        <begin position="97"/>
        <end position="122"/>
    </location>
</feature>
<keyword evidence="6" id="KW-0249">Electron transport</keyword>
<keyword evidence="6" id="KW-0349">Heme</keyword>
<reference evidence="10 11" key="1">
    <citation type="submission" date="2020-09" db="EMBL/GenBank/DDBJ databases">
        <title>Genome sequences of type strains of Chitinophaga qingshengii and Chitinophaga varians.</title>
        <authorList>
            <person name="Kittiwongwattana C."/>
        </authorList>
    </citation>
    <scope>NUCLEOTIDE SEQUENCE [LARGE SCALE GENOMIC DNA]</scope>
    <source>
        <strain evidence="10 11">JCM 30026</strain>
    </source>
</reference>
<keyword evidence="6" id="KW-0813">Transport</keyword>
<evidence type="ECO:0000256" key="5">
    <source>
        <dbReference type="ARBA" id="ARBA00023136"/>
    </source>
</evidence>
<dbReference type="PANTHER" id="PTHR10422:SF18">
    <property type="entry name" value="CYTOCHROME C OXIDASE SUBUNIT 1"/>
    <property type="match status" value="1"/>
</dbReference>
<evidence type="ECO:0000256" key="8">
    <source>
        <dbReference type="SAM" id="Phobius"/>
    </source>
</evidence>
<keyword evidence="6" id="KW-0479">Metal-binding</keyword>
<dbReference type="Proteomes" id="UP000659124">
    <property type="component" value="Unassembled WGS sequence"/>
</dbReference>
<evidence type="ECO:0000256" key="4">
    <source>
        <dbReference type="ARBA" id="ARBA00022989"/>
    </source>
</evidence>
<gene>
    <name evidence="10" type="ORF">ICL07_13630</name>
</gene>
<evidence type="ECO:0000256" key="3">
    <source>
        <dbReference type="ARBA" id="ARBA00022692"/>
    </source>
</evidence>